<protein>
    <submittedName>
        <fullName evidence="2">Phosphatidate cytidylyltransferase, mitochondrial</fullName>
    </submittedName>
</protein>
<dbReference type="WBParaSite" id="JU765_v2.g560.t1">
    <property type="protein sequence ID" value="JU765_v2.g560.t1"/>
    <property type="gene ID" value="JU765_v2.g560"/>
</dbReference>
<evidence type="ECO:0000313" key="1">
    <source>
        <dbReference type="Proteomes" id="UP000887576"/>
    </source>
</evidence>
<proteinExistence type="predicted"/>
<reference evidence="2" key="1">
    <citation type="submission" date="2022-11" db="UniProtKB">
        <authorList>
            <consortium name="WormBaseParasite"/>
        </authorList>
    </citation>
    <scope>IDENTIFICATION</scope>
</reference>
<accession>A0AC34RBV5</accession>
<dbReference type="Proteomes" id="UP000887576">
    <property type="component" value="Unplaced"/>
</dbReference>
<sequence>MPLEVYKELIECLPLKTVVFAFAYGSGAISQADENLADKMVDFIVVTNDSLQFHQENLQKNPKHYSFIRLFGPERITKFQINGGGCCFFNTNVSYHGRLLKYGIISTNDLQEDLLDWSWLYVAGRLQKPVLKVIAPSESIKMQIKENRISAIQAACLQLPDSFTTEQLFEKIVSLSYNGDFRMHIGEDRKKISKIVSGGYEHLERIYMPLLTQDSRLYIKGNRIDQDNSTPSIYHRLNLLPLKVLNGLQHRSKVWDKRQRDIEEMLFSISHRHDVGDHVAATLANIVWSSSLTQTTKNAITAGFIKSIVYSSKKIFKMFKSIR</sequence>
<name>A0AC34RBV5_9BILA</name>
<evidence type="ECO:0000313" key="2">
    <source>
        <dbReference type="WBParaSite" id="JU765_v2.g560.t1"/>
    </source>
</evidence>
<organism evidence="1 2">
    <name type="scientific">Panagrolaimus sp. JU765</name>
    <dbReference type="NCBI Taxonomy" id="591449"/>
    <lineage>
        <taxon>Eukaryota</taxon>
        <taxon>Metazoa</taxon>
        <taxon>Ecdysozoa</taxon>
        <taxon>Nematoda</taxon>
        <taxon>Chromadorea</taxon>
        <taxon>Rhabditida</taxon>
        <taxon>Tylenchina</taxon>
        <taxon>Panagrolaimomorpha</taxon>
        <taxon>Panagrolaimoidea</taxon>
        <taxon>Panagrolaimidae</taxon>
        <taxon>Panagrolaimus</taxon>
    </lineage>
</organism>